<keyword evidence="3" id="KW-1185">Reference proteome</keyword>
<protein>
    <submittedName>
        <fullName evidence="2">Class I SAM-dependent methyltransferase</fullName>
        <ecNumber evidence="2">2.1.1.222</ecNumber>
        <ecNumber evidence="2">2.1.1.64</ecNumber>
    </submittedName>
</protein>
<dbReference type="GO" id="GO:0032259">
    <property type="term" value="P:methylation"/>
    <property type="evidence" value="ECO:0007669"/>
    <property type="project" value="UniProtKB-KW"/>
</dbReference>
<accession>A0ABW1ZX01</accession>
<dbReference type="Gene3D" id="3.40.50.150">
    <property type="entry name" value="Vaccinia Virus protein VP39"/>
    <property type="match status" value="1"/>
</dbReference>
<feature type="domain" description="Methyltransferase type 11" evidence="1">
    <location>
        <begin position="37"/>
        <end position="120"/>
    </location>
</feature>
<name>A0ABW1ZX01_9GAMM</name>
<dbReference type="GO" id="GO:0102208">
    <property type="term" value="F:2-polyprenyl-6-hydroxyphenol methylase activity"/>
    <property type="evidence" value="ECO:0007669"/>
    <property type="project" value="UniProtKB-EC"/>
</dbReference>
<evidence type="ECO:0000313" key="2">
    <source>
        <dbReference type="EMBL" id="MFC6669719.1"/>
    </source>
</evidence>
<evidence type="ECO:0000259" key="1">
    <source>
        <dbReference type="Pfam" id="PF08241"/>
    </source>
</evidence>
<dbReference type="InterPro" id="IPR013216">
    <property type="entry name" value="Methyltransf_11"/>
</dbReference>
<gene>
    <name evidence="2" type="ORF">ACFQDL_06180</name>
</gene>
<proteinExistence type="predicted"/>
<reference evidence="3" key="1">
    <citation type="journal article" date="2019" name="Int. J. Syst. Evol. Microbiol.">
        <title>The Global Catalogue of Microorganisms (GCM) 10K type strain sequencing project: providing services to taxonomists for standard genome sequencing and annotation.</title>
        <authorList>
            <consortium name="The Broad Institute Genomics Platform"/>
            <consortium name="The Broad Institute Genome Sequencing Center for Infectious Disease"/>
            <person name="Wu L."/>
            <person name="Ma J."/>
        </authorList>
    </citation>
    <scope>NUCLEOTIDE SEQUENCE [LARGE SCALE GENOMIC DNA]</scope>
    <source>
        <strain evidence="3">NBRC 111756</strain>
    </source>
</reference>
<dbReference type="Proteomes" id="UP001596422">
    <property type="component" value="Unassembled WGS sequence"/>
</dbReference>
<dbReference type="RefSeq" id="WP_379908259.1">
    <property type="nucleotide sequence ID" value="NZ_JBHSWE010000001.1"/>
</dbReference>
<dbReference type="SUPFAM" id="SSF53335">
    <property type="entry name" value="S-adenosyl-L-methionine-dependent methyltransferases"/>
    <property type="match status" value="1"/>
</dbReference>
<keyword evidence="2" id="KW-0808">Transferase</keyword>
<dbReference type="GO" id="GO:0061542">
    <property type="term" value="F:3-demethylubiquinol 3-O-methyltransferase activity"/>
    <property type="evidence" value="ECO:0007669"/>
    <property type="project" value="UniProtKB-EC"/>
</dbReference>
<dbReference type="Pfam" id="PF08241">
    <property type="entry name" value="Methyltransf_11"/>
    <property type="match status" value="1"/>
</dbReference>
<organism evidence="2 3">
    <name type="scientific">Marinobacterium aestuariivivens</name>
    <dbReference type="NCBI Taxonomy" id="1698799"/>
    <lineage>
        <taxon>Bacteria</taxon>
        <taxon>Pseudomonadati</taxon>
        <taxon>Pseudomonadota</taxon>
        <taxon>Gammaproteobacteria</taxon>
        <taxon>Oceanospirillales</taxon>
        <taxon>Oceanospirillaceae</taxon>
        <taxon>Marinobacterium</taxon>
    </lineage>
</organism>
<dbReference type="EMBL" id="JBHSWE010000001">
    <property type="protein sequence ID" value="MFC6669719.1"/>
    <property type="molecule type" value="Genomic_DNA"/>
</dbReference>
<dbReference type="EC" id="2.1.1.64" evidence="2"/>
<keyword evidence="2" id="KW-0489">Methyltransferase</keyword>
<comment type="caution">
    <text evidence="2">The sequence shown here is derived from an EMBL/GenBank/DDBJ whole genome shotgun (WGS) entry which is preliminary data.</text>
</comment>
<dbReference type="InterPro" id="IPR029063">
    <property type="entry name" value="SAM-dependent_MTases_sf"/>
</dbReference>
<sequence length="229" mass="26488">MISLNHVNRRAHNWLIYNIGDCSLKKHISLYKGTLYDLGAGESPYKEFFLQHAQQYIAVDWVDSFHDTKSDIIADLNCPLPIDSEVADTVVSLSVMEHLCEPHIMVNEAYRLLKAGGSIVLQVPWQWWIHEAPYDFYRYTPHGLRYILKRAGFVDVTIEPQAGFFTMLALKVNYFSLRFIRGPKLLRLVIKAVLLPFWYLAQTTAPLLDKLDKDWELEAPGYFVTARKP</sequence>
<dbReference type="EC" id="2.1.1.222" evidence="2"/>
<evidence type="ECO:0000313" key="3">
    <source>
        <dbReference type="Proteomes" id="UP001596422"/>
    </source>
</evidence>